<organism evidence="1 2">
    <name type="scientific">Hydrogenophaga crocea</name>
    <dbReference type="NCBI Taxonomy" id="2716225"/>
    <lineage>
        <taxon>Bacteria</taxon>
        <taxon>Pseudomonadati</taxon>
        <taxon>Pseudomonadota</taxon>
        <taxon>Betaproteobacteria</taxon>
        <taxon>Burkholderiales</taxon>
        <taxon>Comamonadaceae</taxon>
        <taxon>Hydrogenophaga</taxon>
    </lineage>
</organism>
<proteinExistence type="predicted"/>
<gene>
    <name evidence="1" type="ORF">G9Q37_15060</name>
</gene>
<dbReference type="SUPFAM" id="SSF51735">
    <property type="entry name" value="NAD(P)-binding Rossmann-fold domains"/>
    <property type="match status" value="1"/>
</dbReference>
<dbReference type="InterPro" id="IPR003462">
    <property type="entry name" value="ODC_Mu_crystall"/>
</dbReference>
<sequence>MQHITDAMVDATISPEQAQAVLEDAFARFGRGEAAMQTRVRTEAGGIKLSTLGAVVPGQGVVGAKVYTTLQGQFTFVILLFAADDGRALASFDAGAITRLRTAACSVIAARRLARPDAQVMALYGAGVQGRMHAQQMAAAFPLREIRVSDPYAPATLADELQAACGVPVRLVSPEAAVEGADIVVTASRSTTPLFRGEQLAEGSFVAAIGSSLPHTRELDDTALRRASRIAVEWKPQTLKEAGDLVLAAPGLVTEERLVELGELVAGLQPGRQDPREITLYKSVGVGLEDVALAGLVWQRLQGGRA</sequence>
<dbReference type="Pfam" id="PF02423">
    <property type="entry name" value="OCD_Mu_crystall"/>
    <property type="match status" value="1"/>
</dbReference>
<name>A0A6G8IK65_9BURK</name>
<dbReference type="PANTHER" id="PTHR13812:SF19">
    <property type="entry name" value="KETIMINE REDUCTASE MU-CRYSTALLIN"/>
    <property type="match status" value="1"/>
</dbReference>
<keyword evidence="2" id="KW-1185">Reference proteome</keyword>
<dbReference type="AlphaFoldDB" id="A0A6G8IK65"/>
<dbReference type="Gene3D" id="3.30.1780.10">
    <property type="entry name" value="ornithine cyclodeaminase, domain 1"/>
    <property type="match status" value="1"/>
</dbReference>
<dbReference type="RefSeq" id="WP_166228391.1">
    <property type="nucleotide sequence ID" value="NZ_CP049989.1"/>
</dbReference>
<evidence type="ECO:0000313" key="2">
    <source>
        <dbReference type="Proteomes" id="UP000503162"/>
    </source>
</evidence>
<dbReference type="PANTHER" id="PTHR13812">
    <property type="entry name" value="KETIMINE REDUCTASE MU-CRYSTALLIN"/>
    <property type="match status" value="1"/>
</dbReference>
<evidence type="ECO:0000313" key="1">
    <source>
        <dbReference type="EMBL" id="QIM53380.1"/>
    </source>
</evidence>
<dbReference type="Gene3D" id="3.40.50.720">
    <property type="entry name" value="NAD(P)-binding Rossmann-like Domain"/>
    <property type="match status" value="1"/>
</dbReference>
<dbReference type="KEGG" id="hcz:G9Q37_15060"/>
<dbReference type="EMBL" id="CP049989">
    <property type="protein sequence ID" value="QIM53380.1"/>
    <property type="molecule type" value="Genomic_DNA"/>
</dbReference>
<dbReference type="InterPro" id="IPR036291">
    <property type="entry name" value="NAD(P)-bd_dom_sf"/>
</dbReference>
<reference evidence="1 2" key="1">
    <citation type="submission" date="2020-03" db="EMBL/GenBank/DDBJ databases">
        <title>Hydrogenophaga sp. nov. isolated from cyanobacterial mat.</title>
        <authorList>
            <person name="Thorat V."/>
            <person name="Kirdat K."/>
            <person name="Tiwarekar B."/>
            <person name="Costa E.D."/>
            <person name="Yadav A."/>
        </authorList>
    </citation>
    <scope>NUCLEOTIDE SEQUENCE [LARGE SCALE GENOMIC DNA]</scope>
    <source>
        <strain evidence="1 2">BA0156</strain>
    </source>
</reference>
<dbReference type="PIRSF" id="PIRSF001439">
    <property type="entry name" value="CryM"/>
    <property type="match status" value="1"/>
</dbReference>
<dbReference type="Proteomes" id="UP000503162">
    <property type="component" value="Chromosome"/>
</dbReference>
<protein>
    <submittedName>
        <fullName evidence="1">Ornithine cyclodeaminase family protein</fullName>
    </submittedName>
</protein>
<accession>A0A6G8IK65</accession>
<dbReference type="InterPro" id="IPR023401">
    <property type="entry name" value="ODC_N"/>
</dbReference>
<dbReference type="GO" id="GO:0042562">
    <property type="term" value="F:hormone binding"/>
    <property type="evidence" value="ECO:0007669"/>
    <property type="project" value="TreeGrafter"/>
</dbReference>
<dbReference type="GO" id="GO:0005737">
    <property type="term" value="C:cytoplasm"/>
    <property type="evidence" value="ECO:0007669"/>
    <property type="project" value="TreeGrafter"/>
</dbReference>